<dbReference type="EMBL" id="BQNB010013903">
    <property type="protein sequence ID" value="GJT21610.1"/>
    <property type="molecule type" value="Genomic_DNA"/>
</dbReference>
<proteinExistence type="predicted"/>
<gene>
    <name evidence="1" type="ORF">Tco_0891547</name>
</gene>
<keyword evidence="2" id="KW-1185">Reference proteome</keyword>
<dbReference type="CDD" id="cd09272">
    <property type="entry name" value="RNase_HI_RT_Ty1"/>
    <property type="match status" value="1"/>
</dbReference>
<sequence>MVESRLPDKLSEALLEADDLVITDSNVDEIEKFKSFFNNKFKIKKPGHVMTHLPKNVVLNHKESDVDKFLSNISIYKKLIGKLIYLTHTRHDISYFVHYLSQHMHAYLKSHFDVAMRVLKYLKLAPGLGVNFSKRKSYCLITAFSNSDCAKCPITRRSVSGYCVYINGNLVSWKSKRQATLSRSSVEAE</sequence>
<dbReference type="Proteomes" id="UP001151760">
    <property type="component" value="Unassembled WGS sequence"/>
</dbReference>
<protein>
    <submittedName>
        <fullName evidence="1">Ribonuclease H-like domain-containing protein</fullName>
    </submittedName>
</protein>
<reference evidence="1" key="1">
    <citation type="journal article" date="2022" name="Int. J. Mol. Sci.">
        <title>Draft Genome of Tanacetum Coccineum: Genomic Comparison of Closely Related Tanacetum-Family Plants.</title>
        <authorList>
            <person name="Yamashiro T."/>
            <person name="Shiraishi A."/>
            <person name="Nakayama K."/>
            <person name="Satake H."/>
        </authorList>
    </citation>
    <scope>NUCLEOTIDE SEQUENCE</scope>
</reference>
<evidence type="ECO:0000313" key="1">
    <source>
        <dbReference type="EMBL" id="GJT21610.1"/>
    </source>
</evidence>
<evidence type="ECO:0000313" key="2">
    <source>
        <dbReference type="Proteomes" id="UP001151760"/>
    </source>
</evidence>
<dbReference type="PANTHER" id="PTHR11439:SF508">
    <property type="entry name" value="RNA-DIRECTED DNA POLYMERASE"/>
    <property type="match status" value="1"/>
</dbReference>
<reference evidence="1" key="2">
    <citation type="submission" date="2022-01" db="EMBL/GenBank/DDBJ databases">
        <authorList>
            <person name="Yamashiro T."/>
            <person name="Shiraishi A."/>
            <person name="Satake H."/>
            <person name="Nakayama K."/>
        </authorList>
    </citation>
    <scope>NUCLEOTIDE SEQUENCE</scope>
</reference>
<name>A0ABQ5C378_9ASTR</name>
<accession>A0ABQ5C378</accession>
<dbReference type="PANTHER" id="PTHR11439">
    <property type="entry name" value="GAG-POL-RELATED RETROTRANSPOSON"/>
    <property type="match status" value="1"/>
</dbReference>
<comment type="caution">
    <text evidence="1">The sequence shown here is derived from an EMBL/GenBank/DDBJ whole genome shotgun (WGS) entry which is preliminary data.</text>
</comment>
<organism evidence="1 2">
    <name type="scientific">Tanacetum coccineum</name>
    <dbReference type="NCBI Taxonomy" id="301880"/>
    <lineage>
        <taxon>Eukaryota</taxon>
        <taxon>Viridiplantae</taxon>
        <taxon>Streptophyta</taxon>
        <taxon>Embryophyta</taxon>
        <taxon>Tracheophyta</taxon>
        <taxon>Spermatophyta</taxon>
        <taxon>Magnoliopsida</taxon>
        <taxon>eudicotyledons</taxon>
        <taxon>Gunneridae</taxon>
        <taxon>Pentapetalae</taxon>
        <taxon>asterids</taxon>
        <taxon>campanulids</taxon>
        <taxon>Asterales</taxon>
        <taxon>Asteraceae</taxon>
        <taxon>Asteroideae</taxon>
        <taxon>Anthemideae</taxon>
        <taxon>Anthemidinae</taxon>
        <taxon>Tanacetum</taxon>
    </lineage>
</organism>